<accession>A0A1V2I4K8</accession>
<reference evidence="4" key="1">
    <citation type="submission" date="2016-10" db="EMBL/GenBank/DDBJ databases">
        <title>Frankia sp. NRRL B-16386 Genome sequencing.</title>
        <authorList>
            <person name="Ghodhbane-Gtari F."/>
            <person name="Swanson E."/>
            <person name="Gueddou A."/>
            <person name="Hezbri K."/>
            <person name="Ktari K."/>
            <person name="Nouioui I."/>
            <person name="Morris K."/>
            <person name="Simpson S."/>
            <person name="Abebe-Akele F."/>
            <person name="Thomas K."/>
            <person name="Gtari M."/>
            <person name="Tisa L.S."/>
        </authorList>
    </citation>
    <scope>NUCLEOTIDE SEQUENCE [LARGE SCALE GENOMIC DNA]</scope>
    <source>
        <strain evidence="4">NRRL B-16386</strain>
    </source>
</reference>
<keyword evidence="4" id="KW-1185">Reference proteome</keyword>
<evidence type="ECO:0000313" key="3">
    <source>
        <dbReference type="EMBL" id="ONH25520.1"/>
    </source>
</evidence>
<evidence type="ECO:0008006" key="5">
    <source>
        <dbReference type="Google" id="ProtNLM"/>
    </source>
</evidence>
<dbReference type="RefSeq" id="WP_076820252.1">
    <property type="nucleotide sequence ID" value="NZ_MOMC01000059.1"/>
</dbReference>
<dbReference type="EMBL" id="MOMC01000059">
    <property type="protein sequence ID" value="ONH25520.1"/>
    <property type="molecule type" value="Genomic_DNA"/>
</dbReference>
<keyword evidence="2" id="KW-0812">Transmembrane</keyword>
<feature type="region of interest" description="Disordered" evidence="1">
    <location>
        <begin position="258"/>
        <end position="310"/>
    </location>
</feature>
<organism evidence="3 4">
    <name type="scientific">Pseudofrankia asymbiotica</name>
    <dbReference type="NCBI Taxonomy" id="1834516"/>
    <lineage>
        <taxon>Bacteria</taxon>
        <taxon>Bacillati</taxon>
        <taxon>Actinomycetota</taxon>
        <taxon>Actinomycetes</taxon>
        <taxon>Frankiales</taxon>
        <taxon>Frankiaceae</taxon>
        <taxon>Pseudofrankia</taxon>
    </lineage>
</organism>
<evidence type="ECO:0000256" key="2">
    <source>
        <dbReference type="SAM" id="Phobius"/>
    </source>
</evidence>
<feature type="compositionally biased region" description="Basic and acidic residues" evidence="1">
    <location>
        <begin position="268"/>
        <end position="278"/>
    </location>
</feature>
<keyword evidence="2" id="KW-0472">Membrane</keyword>
<comment type="caution">
    <text evidence="3">The sequence shown here is derived from an EMBL/GenBank/DDBJ whole genome shotgun (WGS) entry which is preliminary data.</text>
</comment>
<feature type="transmembrane region" description="Helical" evidence="2">
    <location>
        <begin position="20"/>
        <end position="41"/>
    </location>
</feature>
<dbReference type="STRING" id="1834516.BL253_27325"/>
<gene>
    <name evidence="3" type="ORF">BL253_27325</name>
</gene>
<dbReference type="AlphaFoldDB" id="A0A1V2I4K8"/>
<dbReference type="Proteomes" id="UP000188929">
    <property type="component" value="Unassembled WGS sequence"/>
</dbReference>
<sequence length="310" mass="32480">MTTIASAIPRSRRPTHAHSVAFRAVTTIMIIVIGLTFTFGFGNVWLLALRLGVPAYVAPLVAPAVDLSILGLLIAIRELAVQGAAGTDIRPARRLLVFASLVTLALNIAEPLAGGQYGKAAFDAVGPLLLIGWAEIGPDLLRTMAEHLPAHAGPEEPAHVDNITGTLMPTEPTSEATAADPVPALKTGSGGTEAFVGEHATDRRPVPAQRDERLLALARTHDAHHWAQHHRPISAEALRKRLKIGAEPSRALVAQIRAETSHQSQLRHATDDPTRTSEVEAGTADWTASGATPAAPALASPASGADTQGS</sequence>
<keyword evidence="2" id="KW-1133">Transmembrane helix</keyword>
<evidence type="ECO:0000313" key="4">
    <source>
        <dbReference type="Proteomes" id="UP000188929"/>
    </source>
</evidence>
<proteinExistence type="predicted"/>
<feature type="compositionally biased region" description="Low complexity" evidence="1">
    <location>
        <begin position="287"/>
        <end position="310"/>
    </location>
</feature>
<protein>
    <recommendedName>
        <fullName evidence="5">DUF2637 domain-containing protein</fullName>
    </recommendedName>
</protein>
<feature type="transmembrane region" description="Helical" evidence="2">
    <location>
        <begin position="53"/>
        <end position="75"/>
    </location>
</feature>
<evidence type="ECO:0000256" key="1">
    <source>
        <dbReference type="SAM" id="MobiDB-lite"/>
    </source>
</evidence>
<feature type="transmembrane region" description="Helical" evidence="2">
    <location>
        <begin position="95"/>
        <end position="113"/>
    </location>
</feature>
<name>A0A1V2I4K8_9ACTN</name>